<dbReference type="EMBL" id="CP001801">
    <property type="protein sequence ID" value="ACX96010.1"/>
    <property type="molecule type" value="Genomic_DNA"/>
</dbReference>
<dbReference type="GO" id="GO:0005886">
    <property type="term" value="C:plasma membrane"/>
    <property type="evidence" value="ECO:0007669"/>
    <property type="project" value="UniProtKB-SubCell"/>
</dbReference>
<dbReference type="STRING" id="555778.Hneap_1174"/>
<reference evidence="9 10" key="1">
    <citation type="submission" date="2009-10" db="EMBL/GenBank/DDBJ databases">
        <title>Complete sequence of Halothiobacillus neapolitanus c2.</title>
        <authorList>
            <consortium name="US DOE Joint Genome Institute"/>
            <person name="Lucas S."/>
            <person name="Copeland A."/>
            <person name="Lapidus A."/>
            <person name="Glavina del Rio T."/>
            <person name="Tice H."/>
            <person name="Bruce D."/>
            <person name="Goodwin L."/>
            <person name="Pitluck S."/>
            <person name="Davenport K."/>
            <person name="Brettin T."/>
            <person name="Detter J.C."/>
            <person name="Han C."/>
            <person name="Tapia R."/>
            <person name="Larimer F."/>
            <person name="Land M."/>
            <person name="Hauser L."/>
            <person name="Kyrpides N."/>
            <person name="Mikhailova N."/>
            <person name="Kerfeld C."/>
            <person name="Cannon G."/>
            <person name="Heinhort S."/>
        </authorList>
    </citation>
    <scope>NUCLEOTIDE SEQUENCE [LARGE SCALE GENOMIC DNA]</scope>
    <source>
        <strain evidence="10">ATCC 23641 / c2</strain>
    </source>
</reference>
<evidence type="ECO:0000256" key="7">
    <source>
        <dbReference type="ARBA" id="ARBA00023136"/>
    </source>
</evidence>
<dbReference type="InterPro" id="IPR006507">
    <property type="entry name" value="UPF0283"/>
</dbReference>
<accession>D0KZY7</accession>
<feature type="transmembrane region" description="Helical" evidence="8">
    <location>
        <begin position="52"/>
        <end position="71"/>
    </location>
</feature>
<dbReference type="HOGENOM" id="CLU_862681_0_0_6"/>
<gene>
    <name evidence="9" type="ordered locus">Hneap_1174</name>
</gene>
<evidence type="ECO:0000256" key="5">
    <source>
        <dbReference type="ARBA" id="ARBA00022692"/>
    </source>
</evidence>
<keyword evidence="10" id="KW-1185">Reference proteome</keyword>
<sequence>MNEQDNDLRTIIHALGDDVPTTDAADIRKDATPDVEPEPLLPPARSHWLSRLIATALLVWMGVVWSQAVVWGWSLSIWAGVALLAIGSALIVGFLILAWQAHWARRQIDEIARIQAYFKQAISNPHATQGGLNEWVQRIKHLYRRSPRRDDLWEGLAIVDESWSTKELADHLSRWYGAQDIQAAQLVKRESTRTGVFIAASPYPALDLLLVAWRNAAMVERVAAIYGLKLSATARWRLYQMILKNIAFTTVTETMLDSVSQSWLSNVLLQVGVRAGQGVGVALYSIRIGHQTMKLCRVVPEDRPLVDRNIAKMVVDAVRGKA</sequence>
<evidence type="ECO:0000313" key="10">
    <source>
        <dbReference type="Proteomes" id="UP000009102"/>
    </source>
</evidence>
<evidence type="ECO:0000256" key="4">
    <source>
        <dbReference type="ARBA" id="ARBA00022519"/>
    </source>
</evidence>
<keyword evidence="5 8" id="KW-0812">Transmembrane</keyword>
<dbReference type="PANTHER" id="PTHR39342:SF1">
    <property type="entry name" value="UPF0283 MEMBRANE PROTEIN YCJF"/>
    <property type="match status" value="1"/>
</dbReference>
<comment type="subcellular location">
    <subcellularLocation>
        <location evidence="1">Cell inner membrane</location>
        <topology evidence="1">Multi-pass membrane protein</topology>
    </subcellularLocation>
</comment>
<evidence type="ECO:0000256" key="6">
    <source>
        <dbReference type="ARBA" id="ARBA00022989"/>
    </source>
</evidence>
<keyword evidence="4" id="KW-0997">Cell inner membrane</keyword>
<evidence type="ECO:0000256" key="3">
    <source>
        <dbReference type="ARBA" id="ARBA00022475"/>
    </source>
</evidence>
<keyword evidence="6 8" id="KW-1133">Transmembrane helix</keyword>
<dbReference type="eggNOG" id="COG3768">
    <property type="taxonomic scope" value="Bacteria"/>
</dbReference>
<dbReference type="Proteomes" id="UP000009102">
    <property type="component" value="Chromosome"/>
</dbReference>
<dbReference type="KEGG" id="hna:Hneap_1174"/>
<dbReference type="OrthoDB" id="958025at2"/>
<comment type="similarity">
    <text evidence="2">Belongs to the UPF0283 family.</text>
</comment>
<feature type="transmembrane region" description="Helical" evidence="8">
    <location>
        <begin position="77"/>
        <end position="99"/>
    </location>
</feature>
<evidence type="ECO:0008006" key="11">
    <source>
        <dbReference type="Google" id="ProtNLM"/>
    </source>
</evidence>
<dbReference type="PANTHER" id="PTHR39342">
    <property type="entry name" value="UPF0283 MEMBRANE PROTEIN YCJF"/>
    <property type="match status" value="1"/>
</dbReference>
<proteinExistence type="inferred from homology"/>
<evidence type="ECO:0000313" key="9">
    <source>
        <dbReference type="EMBL" id="ACX96010.1"/>
    </source>
</evidence>
<dbReference type="AlphaFoldDB" id="D0KZY7"/>
<protein>
    <recommendedName>
        <fullName evidence="11">DUF697 domain-containing protein</fullName>
    </recommendedName>
</protein>
<keyword evidence="7 8" id="KW-0472">Membrane</keyword>
<evidence type="ECO:0000256" key="2">
    <source>
        <dbReference type="ARBA" id="ARBA00008255"/>
    </source>
</evidence>
<organism evidence="9 10">
    <name type="scientific">Halothiobacillus neapolitanus (strain ATCC 23641 / DSM 15147 / CIP 104769 / NCIMB 8539 / c2)</name>
    <name type="common">Thiobacillus neapolitanus</name>
    <dbReference type="NCBI Taxonomy" id="555778"/>
    <lineage>
        <taxon>Bacteria</taxon>
        <taxon>Pseudomonadati</taxon>
        <taxon>Pseudomonadota</taxon>
        <taxon>Gammaproteobacteria</taxon>
        <taxon>Chromatiales</taxon>
        <taxon>Halothiobacillaceae</taxon>
        <taxon>Halothiobacillus</taxon>
    </lineage>
</organism>
<evidence type="ECO:0000256" key="8">
    <source>
        <dbReference type="SAM" id="Phobius"/>
    </source>
</evidence>
<name>D0KZY7_HALNC</name>
<dbReference type="Pfam" id="PF05128">
    <property type="entry name" value="DUF697"/>
    <property type="match status" value="1"/>
</dbReference>
<dbReference type="InterPro" id="IPR021147">
    <property type="entry name" value="DUF697"/>
</dbReference>
<evidence type="ECO:0000256" key="1">
    <source>
        <dbReference type="ARBA" id="ARBA00004429"/>
    </source>
</evidence>
<keyword evidence="3" id="KW-1003">Cell membrane</keyword>
<dbReference type="RefSeq" id="WP_012824046.1">
    <property type="nucleotide sequence ID" value="NC_013422.1"/>
</dbReference>